<comment type="similarity">
    <text evidence="2 15 16">Belongs to the SecA family.</text>
</comment>
<dbReference type="NCBIfam" id="TIGR00963">
    <property type="entry name" value="secA"/>
    <property type="match status" value="1"/>
</dbReference>
<dbReference type="FunFam" id="3.40.50.300:FF:000113">
    <property type="entry name" value="Preprotein translocase subunit SecA"/>
    <property type="match status" value="1"/>
</dbReference>
<evidence type="ECO:0000256" key="13">
    <source>
        <dbReference type="ARBA" id="ARBA00023010"/>
    </source>
</evidence>
<dbReference type="GO" id="GO:0005886">
    <property type="term" value="C:plasma membrane"/>
    <property type="evidence" value="ECO:0007669"/>
    <property type="project" value="UniProtKB-SubCell"/>
</dbReference>
<keyword evidence="7" id="KW-0479">Metal-binding</keyword>
<dbReference type="FunFam" id="1.10.3060.10:FF:000003">
    <property type="entry name" value="Protein translocase subunit SecA"/>
    <property type="match status" value="1"/>
</dbReference>
<dbReference type="PROSITE" id="PS51196">
    <property type="entry name" value="SECA_MOTOR_DEAD"/>
    <property type="match status" value="1"/>
</dbReference>
<accession>A0A1I6MV83</accession>
<dbReference type="NCBIfam" id="NF009538">
    <property type="entry name" value="PRK12904.1"/>
    <property type="match status" value="1"/>
</dbReference>
<dbReference type="FunFam" id="3.90.1440.10:FF:000001">
    <property type="entry name" value="Preprotein translocase subunit SecA"/>
    <property type="match status" value="1"/>
</dbReference>
<feature type="binding site" evidence="15">
    <location>
        <position position="89"/>
    </location>
    <ligand>
        <name>ATP</name>
        <dbReference type="ChEBI" id="CHEBI:30616"/>
    </ligand>
</feature>
<dbReference type="SUPFAM" id="SSF52540">
    <property type="entry name" value="P-loop containing nucleoside triphosphate hydrolases"/>
    <property type="match status" value="2"/>
</dbReference>
<comment type="subcellular location">
    <subcellularLocation>
        <location evidence="15">Cell membrane</location>
        <topology evidence="15">Peripheral membrane protein</topology>
        <orientation evidence="15">Cytoplasmic side</orientation>
    </subcellularLocation>
    <subcellularLocation>
        <location evidence="15">Cytoplasm</location>
    </subcellularLocation>
    <text evidence="15">Distribution is 50-50.</text>
</comment>
<comment type="catalytic activity">
    <reaction evidence="15">
        <text>ATP + H2O + cellular proteinSide 1 = ADP + phosphate + cellular proteinSide 2.</text>
        <dbReference type="EC" id="7.4.2.8"/>
    </reaction>
</comment>
<dbReference type="SMART" id="SM00957">
    <property type="entry name" value="SecA_DEAD"/>
    <property type="match status" value="1"/>
</dbReference>
<dbReference type="OrthoDB" id="9805579at2"/>
<dbReference type="STRING" id="1123755.SAMN05444714_2282"/>
<dbReference type="Pfam" id="PF07516">
    <property type="entry name" value="SecA_SW"/>
    <property type="match status" value="1"/>
</dbReference>
<dbReference type="Pfam" id="PF02810">
    <property type="entry name" value="SEC-C"/>
    <property type="match status" value="1"/>
</dbReference>
<dbReference type="GO" id="GO:0065002">
    <property type="term" value="P:intracellular protein transmembrane transport"/>
    <property type="evidence" value="ECO:0007669"/>
    <property type="project" value="UniProtKB-UniRule"/>
</dbReference>
<keyword evidence="8 15" id="KW-0547">Nucleotide-binding</keyword>
<dbReference type="GO" id="GO:0005829">
    <property type="term" value="C:cytosol"/>
    <property type="evidence" value="ECO:0007669"/>
    <property type="project" value="TreeGrafter"/>
</dbReference>
<dbReference type="CDD" id="cd17928">
    <property type="entry name" value="DEXDc_SecA"/>
    <property type="match status" value="1"/>
</dbReference>
<gene>
    <name evidence="15" type="primary">secA</name>
    <name evidence="21" type="ORF">SAMN05444714_2282</name>
</gene>
<evidence type="ECO:0000256" key="6">
    <source>
        <dbReference type="ARBA" id="ARBA00022519"/>
    </source>
</evidence>
<dbReference type="InterPro" id="IPR001650">
    <property type="entry name" value="Helicase_C-like"/>
</dbReference>
<dbReference type="GO" id="GO:0008564">
    <property type="term" value="F:protein-exporting ATPase activity"/>
    <property type="evidence" value="ECO:0007669"/>
    <property type="project" value="UniProtKB-EC"/>
</dbReference>
<evidence type="ECO:0000256" key="14">
    <source>
        <dbReference type="ARBA" id="ARBA00023136"/>
    </source>
</evidence>
<dbReference type="SUPFAM" id="SSF81767">
    <property type="entry name" value="Pre-protein crosslinking domain of SecA"/>
    <property type="match status" value="1"/>
</dbReference>
<dbReference type="InterPro" id="IPR027417">
    <property type="entry name" value="P-loop_NTPase"/>
</dbReference>
<evidence type="ECO:0000256" key="16">
    <source>
        <dbReference type="RuleBase" id="RU003874"/>
    </source>
</evidence>
<dbReference type="GO" id="GO:0031522">
    <property type="term" value="C:cell envelope Sec protein transport complex"/>
    <property type="evidence" value="ECO:0007669"/>
    <property type="project" value="UniProtKB-ARBA"/>
</dbReference>
<dbReference type="InterPro" id="IPR011115">
    <property type="entry name" value="SecA_DEAD"/>
</dbReference>
<dbReference type="Gene3D" id="1.10.3060.10">
    <property type="entry name" value="Helical scaffold and wing domains of SecA"/>
    <property type="match status" value="1"/>
</dbReference>
<dbReference type="GO" id="GO:0005524">
    <property type="term" value="F:ATP binding"/>
    <property type="evidence" value="ECO:0007669"/>
    <property type="project" value="UniProtKB-UniRule"/>
</dbReference>
<dbReference type="SUPFAM" id="SSF81886">
    <property type="entry name" value="Helical scaffold and wing domains of SecA"/>
    <property type="match status" value="1"/>
</dbReference>
<feature type="domain" description="Helicase C-terminal" evidence="19">
    <location>
        <begin position="427"/>
        <end position="622"/>
    </location>
</feature>
<dbReference type="HAMAP" id="MF_01382">
    <property type="entry name" value="SecA"/>
    <property type="match status" value="1"/>
</dbReference>
<evidence type="ECO:0000256" key="11">
    <source>
        <dbReference type="ARBA" id="ARBA00022927"/>
    </source>
</evidence>
<keyword evidence="22" id="KW-1185">Reference proteome</keyword>
<keyword evidence="9" id="KW-0862">Zinc</keyword>
<evidence type="ECO:0000256" key="2">
    <source>
        <dbReference type="ARBA" id="ARBA00007650"/>
    </source>
</evidence>
<dbReference type="Proteomes" id="UP000198926">
    <property type="component" value="Unassembled WGS sequence"/>
</dbReference>
<evidence type="ECO:0000256" key="9">
    <source>
        <dbReference type="ARBA" id="ARBA00022833"/>
    </source>
</evidence>
<dbReference type="Gene3D" id="3.40.50.300">
    <property type="entry name" value="P-loop containing nucleotide triphosphate hydrolases"/>
    <property type="match status" value="2"/>
</dbReference>
<organism evidence="21 22">
    <name type="scientific">Yoonia litorea</name>
    <dbReference type="NCBI Taxonomy" id="1123755"/>
    <lineage>
        <taxon>Bacteria</taxon>
        <taxon>Pseudomonadati</taxon>
        <taxon>Pseudomonadota</taxon>
        <taxon>Alphaproteobacteria</taxon>
        <taxon>Rhodobacterales</taxon>
        <taxon>Paracoccaceae</taxon>
        <taxon>Yoonia</taxon>
    </lineage>
</organism>
<dbReference type="GO" id="GO:0043952">
    <property type="term" value="P:protein transport by the Sec complex"/>
    <property type="evidence" value="ECO:0007669"/>
    <property type="project" value="TreeGrafter"/>
</dbReference>
<dbReference type="InterPro" id="IPR044722">
    <property type="entry name" value="SecA_SF2_C"/>
</dbReference>
<keyword evidence="5 15" id="KW-0963">Cytoplasm</keyword>
<feature type="binding site" evidence="15">
    <location>
        <begin position="107"/>
        <end position="111"/>
    </location>
    <ligand>
        <name>ATP</name>
        <dbReference type="ChEBI" id="CHEBI:30616"/>
    </ligand>
</feature>
<dbReference type="Pfam" id="PF01043">
    <property type="entry name" value="SecA_PP_bind"/>
    <property type="match status" value="1"/>
</dbReference>
<dbReference type="InterPro" id="IPR011116">
    <property type="entry name" value="SecA_Wing/Scaffold"/>
</dbReference>
<evidence type="ECO:0000256" key="12">
    <source>
        <dbReference type="ARBA" id="ARBA00022967"/>
    </source>
</evidence>
<dbReference type="PRINTS" id="PR00906">
    <property type="entry name" value="SECA"/>
</dbReference>
<dbReference type="Pfam" id="PF21090">
    <property type="entry name" value="P-loop_SecA"/>
    <property type="match status" value="1"/>
</dbReference>
<evidence type="ECO:0000259" key="20">
    <source>
        <dbReference type="PROSITE" id="PS51196"/>
    </source>
</evidence>
<evidence type="ECO:0000256" key="7">
    <source>
        <dbReference type="ARBA" id="ARBA00022723"/>
    </source>
</evidence>
<dbReference type="SMART" id="SM00958">
    <property type="entry name" value="SecA_PP_bind"/>
    <property type="match status" value="1"/>
</dbReference>
<keyword evidence="14 15" id="KW-0472">Membrane</keyword>
<comment type="cofactor">
    <cofactor evidence="1">
        <name>Zn(2+)</name>
        <dbReference type="ChEBI" id="CHEBI:29105"/>
    </cofactor>
</comment>
<dbReference type="CDD" id="cd18803">
    <property type="entry name" value="SF2_C_secA"/>
    <property type="match status" value="1"/>
</dbReference>
<keyword evidence="12 15" id="KW-1278">Translocase</keyword>
<dbReference type="InterPro" id="IPR036670">
    <property type="entry name" value="SecA_X-link_sf"/>
</dbReference>
<dbReference type="PROSITE" id="PS01312">
    <property type="entry name" value="SECA"/>
    <property type="match status" value="1"/>
</dbReference>
<keyword evidence="3 15" id="KW-0813">Transport</keyword>
<comment type="function">
    <text evidence="15">Part of the Sec protein translocase complex. Interacts with the SecYEG preprotein conducting channel. Has a central role in coupling the hydrolysis of ATP to the transfer of proteins into and across the cell membrane, serving both as a receptor for the preprotein-SecB complex and as an ATP-driven molecular motor driving the stepwise translocation of polypeptide chains across the membrane.</text>
</comment>
<dbReference type="PROSITE" id="PS51192">
    <property type="entry name" value="HELICASE_ATP_BIND_1"/>
    <property type="match status" value="1"/>
</dbReference>
<evidence type="ECO:0000256" key="15">
    <source>
        <dbReference type="HAMAP-Rule" id="MF_01382"/>
    </source>
</evidence>
<evidence type="ECO:0000313" key="21">
    <source>
        <dbReference type="EMBL" id="SFS19636.1"/>
    </source>
</evidence>
<evidence type="ECO:0000259" key="19">
    <source>
        <dbReference type="PROSITE" id="PS51194"/>
    </source>
</evidence>
<feature type="binding site" evidence="15">
    <location>
        <position position="502"/>
    </location>
    <ligand>
        <name>ATP</name>
        <dbReference type="ChEBI" id="CHEBI:30616"/>
    </ligand>
</feature>
<dbReference type="RefSeq" id="WP_090208435.1">
    <property type="nucleotide sequence ID" value="NZ_FOZM01000002.1"/>
</dbReference>
<keyword evidence="11 15" id="KW-0653">Protein transport</keyword>
<feature type="region of interest" description="Disordered" evidence="17">
    <location>
        <begin position="851"/>
        <end position="889"/>
    </location>
</feature>
<dbReference type="EC" id="7.4.2.8" evidence="15"/>
<keyword evidence="10 15" id="KW-0067">ATP-binding</keyword>
<feature type="domain" description="SecA family profile" evidence="20">
    <location>
        <begin position="5"/>
        <end position="614"/>
    </location>
</feature>
<dbReference type="Gene3D" id="3.90.1440.10">
    <property type="entry name" value="SecA, preprotein cross-linking domain"/>
    <property type="match status" value="1"/>
</dbReference>
<dbReference type="EMBL" id="FOZM01000002">
    <property type="protein sequence ID" value="SFS19636.1"/>
    <property type="molecule type" value="Genomic_DNA"/>
</dbReference>
<feature type="compositionally biased region" description="Low complexity" evidence="17">
    <location>
        <begin position="851"/>
        <end position="862"/>
    </location>
</feature>
<comment type="subunit">
    <text evidence="15">Monomer and homodimer. Part of the essential Sec protein translocation apparatus which comprises SecA, SecYEG and auxiliary proteins SecDF-YajC and YidC.</text>
</comment>
<keyword evidence="6" id="KW-0997">Cell inner membrane</keyword>
<dbReference type="PROSITE" id="PS51194">
    <property type="entry name" value="HELICASE_CTER"/>
    <property type="match status" value="1"/>
</dbReference>
<dbReference type="PANTHER" id="PTHR30612:SF0">
    <property type="entry name" value="CHLOROPLAST PROTEIN-TRANSPORTING ATPASE"/>
    <property type="match status" value="1"/>
</dbReference>
<feature type="compositionally biased region" description="Acidic residues" evidence="17">
    <location>
        <begin position="863"/>
        <end position="872"/>
    </location>
</feature>
<dbReference type="InterPro" id="IPR011130">
    <property type="entry name" value="SecA_preprotein_X-link_dom"/>
</dbReference>
<proteinExistence type="inferred from homology"/>
<evidence type="ECO:0000313" key="22">
    <source>
        <dbReference type="Proteomes" id="UP000198926"/>
    </source>
</evidence>
<evidence type="ECO:0000256" key="4">
    <source>
        <dbReference type="ARBA" id="ARBA00022475"/>
    </source>
</evidence>
<dbReference type="AlphaFoldDB" id="A0A1I6MV83"/>
<dbReference type="GO" id="GO:0017038">
    <property type="term" value="P:protein import"/>
    <property type="evidence" value="ECO:0007669"/>
    <property type="project" value="InterPro"/>
</dbReference>
<dbReference type="InterPro" id="IPR036266">
    <property type="entry name" value="SecA_Wing/Scaffold_sf"/>
</dbReference>
<evidence type="ECO:0000259" key="18">
    <source>
        <dbReference type="PROSITE" id="PS51192"/>
    </source>
</evidence>
<reference evidence="21 22" key="1">
    <citation type="submission" date="2016-10" db="EMBL/GenBank/DDBJ databases">
        <authorList>
            <person name="de Groot N.N."/>
        </authorList>
    </citation>
    <scope>NUCLEOTIDE SEQUENCE [LARGE SCALE GENOMIC DNA]</scope>
    <source>
        <strain evidence="21 22">DSM 29433</strain>
    </source>
</reference>
<keyword evidence="13 15" id="KW-0811">Translocation</keyword>
<dbReference type="InterPro" id="IPR014018">
    <property type="entry name" value="SecA_motor_DEAD"/>
</dbReference>
<sequence>MLGFGTIAKKVFGTANDRKVKAVGSVVAKINALESEFEKLSDDGLKDKTAELAERAKSGESLDDLLPEAFANCREAAKRALGLRAFDTQLIGGIFLHQGNIAEMKTGEGKTLVATFPAYLNALTGKGVHIVTVNDYLARRDAEWMGKVYAALGMTTGVVYPQQPENEKQAAYACDVTYATNNELGFDYLRDNMKSELSQMFQRDHHFAIVDEVDSILIDEARTPLIISGPAQDRSELYVAIDKIIPEVADEHYTLDEKTRQATFTDEGNDFLEERLSAAGLLEEGQTLYDPESATLVHHVSQGLRAHKLFTRDKDYIVRDDEVVLIDEFTGRMMVGRRLSDGLHQAIEAKEGCSIKPENVTLASVTFQNYFRLYDKLGGMTGTAATEAEEFREIYGLGVVEIPTNRPVARIDEDDQVYRTAREKFDGIVQEIKAAHAKGQPILVGTTSIEKSEELADLLRAEGITFNVLNARQHEQEAQIVADAGKLNAVTIATNMAGRGTDIQLGGNVEMRVLEAMAADPEADPEALRAKIEAEVADEKEKVKAAGGLFVLATERHESRRIDNQLRGRSGRQGDPGRSAFFLSLEDDLMRIFGSERLEKVLAGLGMKEGEAIVHPWVNKSLERAQAKVEGRNFDIRKQLLKFDDVMNEQRKVIFSQRRDIMEAKDLSEVTKDMRDQVIDDLVYAHMPPKSYADQWDTEGLQSEVKEQLGLDLPVAEWASEEGVDDDDIRERLEQEADKFMAEKTEAFGDETMRGVEKQILLQTIDAKWREHLLTLEHLRSVVGFRGYAQRDPLNEYKTEGFQLFESMLDGLRTDVTKKLSQIRPMSKEEQEQMIAQIRQQQEAAARASAAAAAAATPAPTEDAIEGFDENDPTTWGNPGRNDPCPCGSGKKFKHCHGRLA</sequence>
<dbReference type="Pfam" id="PF07517">
    <property type="entry name" value="SecA_DEAD"/>
    <property type="match status" value="1"/>
</dbReference>
<evidence type="ECO:0000256" key="10">
    <source>
        <dbReference type="ARBA" id="ARBA00022840"/>
    </source>
</evidence>
<dbReference type="InterPro" id="IPR004027">
    <property type="entry name" value="SEC_C_motif"/>
</dbReference>
<protein>
    <recommendedName>
        <fullName evidence="15 16">Protein translocase subunit SecA</fullName>
        <ecNumber evidence="15">7.4.2.8</ecNumber>
    </recommendedName>
</protein>
<evidence type="ECO:0000256" key="5">
    <source>
        <dbReference type="ARBA" id="ARBA00022490"/>
    </source>
</evidence>
<keyword evidence="4 15" id="KW-1003">Cell membrane</keyword>
<dbReference type="PANTHER" id="PTHR30612">
    <property type="entry name" value="SECA INNER MEMBRANE COMPONENT OF SEC PROTEIN SECRETION SYSTEM"/>
    <property type="match status" value="1"/>
</dbReference>
<dbReference type="GO" id="GO:0006605">
    <property type="term" value="P:protein targeting"/>
    <property type="evidence" value="ECO:0007669"/>
    <property type="project" value="UniProtKB-UniRule"/>
</dbReference>
<evidence type="ECO:0000256" key="3">
    <source>
        <dbReference type="ARBA" id="ARBA00022448"/>
    </source>
</evidence>
<dbReference type="InterPro" id="IPR020937">
    <property type="entry name" value="SecA_CS"/>
</dbReference>
<evidence type="ECO:0000256" key="1">
    <source>
        <dbReference type="ARBA" id="ARBA00001947"/>
    </source>
</evidence>
<evidence type="ECO:0000256" key="8">
    <source>
        <dbReference type="ARBA" id="ARBA00022741"/>
    </source>
</evidence>
<dbReference type="InterPro" id="IPR014001">
    <property type="entry name" value="Helicase_ATP-bd"/>
</dbReference>
<name>A0A1I6MV83_9RHOB</name>
<evidence type="ECO:0000256" key="17">
    <source>
        <dbReference type="SAM" id="MobiDB-lite"/>
    </source>
</evidence>
<dbReference type="InterPro" id="IPR000185">
    <property type="entry name" value="SecA"/>
</dbReference>
<feature type="domain" description="Helicase ATP-binding" evidence="18">
    <location>
        <begin position="91"/>
        <end position="249"/>
    </location>
</feature>
<dbReference type="GO" id="GO:0046872">
    <property type="term" value="F:metal ion binding"/>
    <property type="evidence" value="ECO:0007669"/>
    <property type="project" value="UniProtKB-KW"/>
</dbReference>